<keyword evidence="2" id="KW-1185">Reference proteome</keyword>
<name>A0ACC2WXN8_9TREE</name>
<evidence type="ECO:0000313" key="2">
    <source>
        <dbReference type="Proteomes" id="UP001230649"/>
    </source>
</evidence>
<comment type="caution">
    <text evidence="1">The sequence shown here is derived from an EMBL/GenBank/DDBJ whole genome shotgun (WGS) entry which is preliminary data.</text>
</comment>
<sequence>MPDRYSSSSNTLRPYLNAVRSTLTAALTLENFSSQVVERHNLPEVEAQTSVEVLLNPLIISRNESERVLVEPSINSIRISIAIKQADEIERILCKKFTRFMTMRAENFVILRRKPVEGYDISFLITNFHGETMLKHKLVDFIIEFMQDVDKEISEMKLSLNARARIVAESYLSTGHIAIETTPFPKGEKGDSLDRLARQYLYADGLNFGHGVGHGIGSYLGVHEGPQGIPGSVPFEPGHLISNEPGFYLEGQWGIRTESVLICKPAKTRYDFGGTWLGWERITRVPIQTSLVDFNLLSAEQRMWLKLHNEVCRDDLMPLLTLKGDERVRKWLKQTCK</sequence>
<accession>A0ACC2WXN8</accession>
<dbReference type="Proteomes" id="UP001230649">
    <property type="component" value="Unassembled WGS sequence"/>
</dbReference>
<protein>
    <submittedName>
        <fullName evidence="1">Uncharacterized protein</fullName>
    </submittedName>
</protein>
<evidence type="ECO:0000313" key="1">
    <source>
        <dbReference type="EMBL" id="KAJ9115292.1"/>
    </source>
</evidence>
<dbReference type="EMBL" id="JASBWS010000006">
    <property type="protein sequence ID" value="KAJ9115292.1"/>
    <property type="molecule type" value="Genomic_DNA"/>
</dbReference>
<proteinExistence type="predicted"/>
<organism evidence="1 2">
    <name type="scientific">Naganishia adeliensis</name>
    <dbReference type="NCBI Taxonomy" id="92952"/>
    <lineage>
        <taxon>Eukaryota</taxon>
        <taxon>Fungi</taxon>
        <taxon>Dikarya</taxon>
        <taxon>Basidiomycota</taxon>
        <taxon>Agaricomycotina</taxon>
        <taxon>Tremellomycetes</taxon>
        <taxon>Filobasidiales</taxon>
        <taxon>Filobasidiaceae</taxon>
        <taxon>Naganishia</taxon>
    </lineage>
</organism>
<gene>
    <name evidence="1" type="ORF">QFC20_001159</name>
</gene>
<reference evidence="1" key="1">
    <citation type="submission" date="2023-04" db="EMBL/GenBank/DDBJ databases">
        <title>Draft Genome sequencing of Naganishia species isolated from polar environments using Oxford Nanopore Technology.</title>
        <authorList>
            <person name="Leo P."/>
            <person name="Venkateswaran K."/>
        </authorList>
    </citation>
    <scope>NUCLEOTIDE SEQUENCE</scope>
    <source>
        <strain evidence="1">MNA-CCFEE 5262</strain>
    </source>
</reference>